<dbReference type="PANTHER" id="PTHR30435:SF1">
    <property type="entry name" value="FLAGELLAR HOOK PROTEIN FLGE"/>
    <property type="match status" value="1"/>
</dbReference>
<keyword evidence="7" id="KW-0969">Cilium</keyword>
<comment type="caution">
    <text evidence="7">The sequence shown here is derived from an EMBL/GenBank/DDBJ whole genome shotgun (WGS) entry which is preliminary data.</text>
</comment>
<evidence type="ECO:0000259" key="6">
    <source>
        <dbReference type="Pfam" id="PF06429"/>
    </source>
</evidence>
<dbReference type="PANTHER" id="PTHR30435">
    <property type="entry name" value="FLAGELLAR PROTEIN"/>
    <property type="match status" value="1"/>
</dbReference>
<evidence type="ECO:0000256" key="1">
    <source>
        <dbReference type="ARBA" id="ARBA00004117"/>
    </source>
</evidence>
<dbReference type="EMBL" id="JBBLZC010000020">
    <property type="protein sequence ID" value="MEK0084966.1"/>
    <property type="molecule type" value="Genomic_DNA"/>
</dbReference>
<feature type="domain" description="Flagellar basal-body/hook protein C-terminal" evidence="6">
    <location>
        <begin position="374"/>
        <end position="417"/>
    </location>
</feature>
<reference evidence="7 8" key="1">
    <citation type="submission" date="2024-01" db="EMBL/GenBank/DDBJ databases">
        <title>Multi-omics insights into the function and evolution of sodium benzoate biodegradation pathways in Benzoatithermus flavus gen. nov., sp. nov. from hot spring.</title>
        <authorList>
            <person name="Hu C.-J."/>
            <person name="Li W.-J."/>
        </authorList>
    </citation>
    <scope>NUCLEOTIDE SEQUENCE [LARGE SCALE GENOMIC DNA]</scope>
    <source>
        <strain evidence="7 8">SYSU G07066</strain>
    </source>
</reference>
<comment type="similarity">
    <text evidence="2 4">Belongs to the flagella basal body rod proteins family.</text>
</comment>
<proteinExistence type="inferred from homology"/>
<organism evidence="7 8">
    <name type="scientific">Benzoatithermus flavus</name>
    <dbReference type="NCBI Taxonomy" id="3108223"/>
    <lineage>
        <taxon>Bacteria</taxon>
        <taxon>Pseudomonadati</taxon>
        <taxon>Pseudomonadota</taxon>
        <taxon>Alphaproteobacteria</taxon>
        <taxon>Geminicoccales</taxon>
        <taxon>Geminicoccaceae</taxon>
        <taxon>Benzoatithermus</taxon>
    </lineage>
</organism>
<feature type="domain" description="Flagellar basal body rod protein N-terminal" evidence="5">
    <location>
        <begin position="7"/>
        <end position="37"/>
    </location>
</feature>
<evidence type="ECO:0000256" key="3">
    <source>
        <dbReference type="ARBA" id="ARBA00023143"/>
    </source>
</evidence>
<evidence type="ECO:0000313" key="7">
    <source>
        <dbReference type="EMBL" id="MEK0084966.1"/>
    </source>
</evidence>
<keyword evidence="3 4" id="KW-0975">Bacterial flagellum</keyword>
<dbReference type="InterPro" id="IPR020013">
    <property type="entry name" value="Flagellar_FlgE/F/G"/>
</dbReference>
<gene>
    <name evidence="7" type="ORF">U1T56_17570</name>
</gene>
<comment type="function">
    <text evidence="4">A flexible structure which links the flagellar filament to the drive apparatus in the basal body.</text>
</comment>
<keyword evidence="8" id="KW-1185">Reference proteome</keyword>
<accession>A0ABU8XUT9</accession>
<evidence type="ECO:0000256" key="2">
    <source>
        <dbReference type="ARBA" id="ARBA00009677"/>
    </source>
</evidence>
<evidence type="ECO:0000259" key="5">
    <source>
        <dbReference type="Pfam" id="PF00460"/>
    </source>
</evidence>
<comment type="subcellular location">
    <subcellularLocation>
        <location evidence="1 4">Bacterial flagellum basal body</location>
    </subcellularLocation>
</comment>
<dbReference type="InterPro" id="IPR001444">
    <property type="entry name" value="Flag_bb_rod_N"/>
</dbReference>
<dbReference type="NCBIfam" id="TIGR03506">
    <property type="entry name" value="FlgEFG_subfam"/>
    <property type="match status" value="1"/>
</dbReference>
<evidence type="ECO:0000313" key="8">
    <source>
        <dbReference type="Proteomes" id="UP001375743"/>
    </source>
</evidence>
<dbReference type="InterPro" id="IPR037925">
    <property type="entry name" value="FlgE/F/G-like"/>
</dbReference>
<dbReference type="Pfam" id="PF00460">
    <property type="entry name" value="Flg_bb_rod"/>
    <property type="match status" value="1"/>
</dbReference>
<dbReference type="RefSeq" id="WP_418160814.1">
    <property type="nucleotide sequence ID" value="NZ_JBBLZC010000020.1"/>
</dbReference>
<dbReference type="Gene3D" id="2.60.98.20">
    <property type="entry name" value="Flagellar hook protein FlgE"/>
    <property type="match status" value="1"/>
</dbReference>
<protein>
    <recommendedName>
        <fullName evidence="4">Flagellar hook protein FlgE</fullName>
    </recommendedName>
</protein>
<name>A0ABU8XUT9_9PROT</name>
<sequence>MSIQSALQAGVSGLGAQSRRFAAIADNISNAQTAGYKRSVVEFTTRVVDATARSATYDTGYAAGGVATLVNREIDRAGSIQSTSRSTDLAINGSGFFVVRGGTPANQADEPLLLTRVGGSALDAEGYLRLDSGYYLQGVPLDKDGKMVSQVPQSIQFDWQPSSPKPSQNITFKDNLPASLASQAVQGEPLETAVTYVDELGATKTLQFVWTPSAGGVPNSWNLAIYDIDADPARTAPLYDQNIAFEATGANAGLPGAIPGADADGKITLTTATGQTMRLDLQITQFDFTYAPTFSTDGVTASDFSHIDVDEDGTVYAVFKNGAREPRFKLMMADVANPSGLEPLDGNAYAITQNSGPLLRRFAGDSGIGTIRSYAVEGSNVDIADELTSMITTQRAYSANASIVTTSDQMLQELTNLKR</sequence>
<dbReference type="SUPFAM" id="SSF117143">
    <property type="entry name" value="Flagellar hook protein flgE"/>
    <property type="match status" value="1"/>
</dbReference>
<dbReference type="Proteomes" id="UP001375743">
    <property type="component" value="Unassembled WGS sequence"/>
</dbReference>
<dbReference type="InterPro" id="IPR037058">
    <property type="entry name" value="Falgellar_hook_FlgE_sf"/>
</dbReference>
<keyword evidence="7" id="KW-0282">Flagellum</keyword>
<evidence type="ECO:0000256" key="4">
    <source>
        <dbReference type="RuleBase" id="RU362116"/>
    </source>
</evidence>
<dbReference type="Pfam" id="PF06429">
    <property type="entry name" value="Flg_bbr_C"/>
    <property type="match status" value="1"/>
</dbReference>
<keyword evidence="7" id="KW-0966">Cell projection</keyword>
<dbReference type="InterPro" id="IPR010930">
    <property type="entry name" value="Flg_bb/hook_C_dom"/>
</dbReference>